<accession>A0A1F5JS50</accession>
<dbReference type="Gene3D" id="3.40.50.720">
    <property type="entry name" value="NAD(P)-binding Rossmann-like Domain"/>
    <property type="match status" value="1"/>
</dbReference>
<dbReference type="SMART" id="SM00839">
    <property type="entry name" value="ELFV_dehydrog"/>
    <property type="match status" value="1"/>
</dbReference>
<proteinExistence type="inferred from homology"/>
<dbReference type="SUPFAM" id="SSF51735">
    <property type="entry name" value="NAD(P)-binding Rossmann-fold domains"/>
    <property type="match status" value="1"/>
</dbReference>
<evidence type="ECO:0000256" key="6">
    <source>
        <dbReference type="PIRSR" id="PIRSR000185-3"/>
    </source>
</evidence>
<dbReference type="InterPro" id="IPR033922">
    <property type="entry name" value="NAD_bind_Glu_DH"/>
</dbReference>
<evidence type="ECO:0000313" key="9">
    <source>
        <dbReference type="EMBL" id="OGE31444.1"/>
    </source>
</evidence>
<dbReference type="GO" id="GO:0000166">
    <property type="term" value="F:nucleotide binding"/>
    <property type="evidence" value="ECO:0007669"/>
    <property type="project" value="UniProtKB-KW"/>
</dbReference>
<feature type="binding site" evidence="5">
    <location>
        <position position="214"/>
    </location>
    <ligand>
        <name>NAD(+)</name>
        <dbReference type="ChEBI" id="CHEBI:57540"/>
    </ligand>
</feature>
<dbReference type="InterPro" id="IPR033524">
    <property type="entry name" value="Glu/Leu/Phe/Val_DH_AS"/>
</dbReference>
<evidence type="ECO:0000256" key="4">
    <source>
        <dbReference type="PIRSR" id="PIRSR000185-1"/>
    </source>
</evidence>
<dbReference type="InterPro" id="IPR014362">
    <property type="entry name" value="Glu_DH"/>
</dbReference>
<sequence>MNIFEGALQHLKKAARQIDLEDGILAQLEQPQRTIQLNFPIILDNGKVEIIRGYRVQYNNFLGPYKGGLRFHPNVDMDEVKALALWMMIKNALINVPFGGGKGGLEIDPKNLSEKELEKISKGFAKALAPNIGPLIDVPAPDVNTNSKIMDWMVEELNGRENYLASFTGKSIENGGSLGREEATGLGGVIVLEKLIEKLGFKKPLTVAIQGFGNVGSNIAKILDTRGFKVVAVSDVKGGIYNAGREGFNIDLVRECKLEKGLLAGCYCIGSVCDSAKKVDDGIISNEDLLELDVDILIPAAMENVITSKNAKNIKAKIVFEMANGPVSSEADGILNQKGILIVPDVLANSGGVTVSYFEWYQNIYKEKWDLKKVNSKLKEKMEKAFEEVWKISKDKKVDLRTAAYILALQRLNK</sequence>
<dbReference type="SUPFAM" id="SSF53223">
    <property type="entry name" value="Aminoacid dehydrogenase-like, N-terminal domain"/>
    <property type="match status" value="1"/>
</dbReference>
<dbReference type="GO" id="GO:0004352">
    <property type="term" value="F:glutamate dehydrogenase (NAD+) activity"/>
    <property type="evidence" value="ECO:0007669"/>
    <property type="project" value="TreeGrafter"/>
</dbReference>
<dbReference type="PRINTS" id="PR00082">
    <property type="entry name" value="GLFDHDRGNASE"/>
</dbReference>
<feature type="binding site" evidence="5">
    <location>
        <position position="184"/>
    </location>
    <ligand>
        <name>NAD(+)</name>
        <dbReference type="ChEBI" id="CHEBI:57540"/>
    </ligand>
</feature>
<keyword evidence="5" id="KW-0520">NAD</keyword>
<dbReference type="AlphaFoldDB" id="A0A1F5JS50"/>
<dbReference type="InterPro" id="IPR036291">
    <property type="entry name" value="NAD(P)-bd_dom_sf"/>
</dbReference>
<dbReference type="Pfam" id="PF02812">
    <property type="entry name" value="ELFV_dehydrog_N"/>
    <property type="match status" value="1"/>
</dbReference>
<keyword evidence="5" id="KW-0547">Nucleotide-binding</keyword>
<feature type="binding site" evidence="5">
    <location>
        <position position="90"/>
    </location>
    <ligand>
        <name>substrate</name>
    </ligand>
</feature>
<dbReference type="Pfam" id="PF00208">
    <property type="entry name" value="ELFV_dehydrog"/>
    <property type="match status" value="1"/>
</dbReference>
<evidence type="ECO:0000259" key="8">
    <source>
        <dbReference type="SMART" id="SM00839"/>
    </source>
</evidence>
<dbReference type="PROSITE" id="PS00074">
    <property type="entry name" value="GLFV_DEHYDROGENASE"/>
    <property type="match status" value="1"/>
</dbReference>
<dbReference type="PIRSF" id="PIRSF000185">
    <property type="entry name" value="Glu_DH"/>
    <property type="match status" value="1"/>
</dbReference>
<evidence type="ECO:0000256" key="3">
    <source>
        <dbReference type="PIRNR" id="PIRNR000185"/>
    </source>
</evidence>
<evidence type="ECO:0000256" key="5">
    <source>
        <dbReference type="PIRSR" id="PIRSR000185-2"/>
    </source>
</evidence>
<feature type="binding site" evidence="5">
    <location>
        <position position="66"/>
    </location>
    <ligand>
        <name>substrate</name>
    </ligand>
</feature>
<reference evidence="9 10" key="1">
    <citation type="journal article" date="2016" name="Nat. Commun.">
        <title>Thousands of microbial genomes shed light on interconnected biogeochemical processes in an aquifer system.</title>
        <authorList>
            <person name="Anantharaman K."/>
            <person name="Brown C.T."/>
            <person name="Hug L.A."/>
            <person name="Sharon I."/>
            <person name="Castelle C.J."/>
            <person name="Probst A.J."/>
            <person name="Thomas B.C."/>
            <person name="Singh A."/>
            <person name="Wilkins M.J."/>
            <person name="Karaoz U."/>
            <person name="Brodie E.L."/>
            <person name="Williams K.H."/>
            <person name="Hubbard S.S."/>
            <person name="Banfield J.F."/>
        </authorList>
    </citation>
    <scope>NUCLEOTIDE SEQUENCE [LARGE SCALE GENOMIC DNA]</scope>
</reference>
<feature type="domain" description="Glutamate/phenylalanine/leucine/valine/L-tryptophan dehydrogenase C-terminal" evidence="8">
    <location>
        <begin position="177"/>
        <end position="414"/>
    </location>
</feature>
<comment type="caution">
    <text evidence="9">The sequence shown here is derived from an EMBL/GenBank/DDBJ whole genome shotgun (WGS) entry which is preliminary data.</text>
</comment>
<dbReference type="PANTHER" id="PTHR11606">
    <property type="entry name" value="GLUTAMATE DEHYDROGENASE"/>
    <property type="match status" value="1"/>
</dbReference>
<dbReference type="STRING" id="1797768.A3C59_02275"/>
<evidence type="ECO:0000313" key="10">
    <source>
        <dbReference type="Proteomes" id="UP000176902"/>
    </source>
</evidence>
<evidence type="ECO:0000256" key="1">
    <source>
        <dbReference type="ARBA" id="ARBA00006382"/>
    </source>
</evidence>
<evidence type="ECO:0000256" key="7">
    <source>
        <dbReference type="RuleBase" id="RU004417"/>
    </source>
</evidence>
<dbReference type="InterPro" id="IPR006096">
    <property type="entry name" value="Glu/Leu/Phe/Val/Trp_DH_C"/>
</dbReference>
<dbReference type="Proteomes" id="UP000176902">
    <property type="component" value="Unassembled WGS sequence"/>
</dbReference>
<feature type="site" description="Important for catalysis" evidence="6">
    <location>
        <position position="142"/>
    </location>
</feature>
<dbReference type="Gene3D" id="3.40.50.10860">
    <property type="entry name" value="Leucine Dehydrogenase, chain A, domain 1"/>
    <property type="match status" value="1"/>
</dbReference>
<dbReference type="InterPro" id="IPR006095">
    <property type="entry name" value="Glu/Leu/Phe/Val/Trp_DH"/>
</dbReference>
<organism evidence="9 10">
    <name type="scientific">Candidatus Daviesbacteria bacterium RIFCSPHIGHO2_02_FULL_36_13</name>
    <dbReference type="NCBI Taxonomy" id="1797768"/>
    <lineage>
        <taxon>Bacteria</taxon>
        <taxon>Candidatus Daviesiibacteriota</taxon>
    </lineage>
</organism>
<keyword evidence="2 3" id="KW-0560">Oxidoreductase</keyword>
<name>A0A1F5JS50_9BACT</name>
<evidence type="ECO:0000256" key="2">
    <source>
        <dbReference type="ARBA" id="ARBA00023002"/>
    </source>
</evidence>
<feature type="binding site" evidence="5">
    <location>
        <position position="356"/>
    </location>
    <ligand>
        <name>substrate</name>
    </ligand>
</feature>
<dbReference type="EMBL" id="MFCV01000039">
    <property type="protein sequence ID" value="OGE31444.1"/>
    <property type="molecule type" value="Genomic_DNA"/>
</dbReference>
<dbReference type="PANTHER" id="PTHR11606:SF13">
    <property type="entry name" value="GLUTAMATE DEHYDROGENASE 1, MITOCHONDRIAL"/>
    <property type="match status" value="1"/>
</dbReference>
<dbReference type="CDD" id="cd01076">
    <property type="entry name" value="NAD_bind_1_Glu_DH"/>
    <property type="match status" value="1"/>
</dbReference>
<feature type="active site" description="Proton donor" evidence="4">
    <location>
        <position position="102"/>
    </location>
</feature>
<protein>
    <recommendedName>
        <fullName evidence="3">Glutamate dehydrogenase</fullName>
    </recommendedName>
</protein>
<dbReference type="GO" id="GO:0006538">
    <property type="term" value="P:L-glutamate catabolic process"/>
    <property type="evidence" value="ECO:0007669"/>
    <property type="project" value="TreeGrafter"/>
</dbReference>
<gene>
    <name evidence="9" type="ORF">A3C59_02275</name>
</gene>
<comment type="similarity">
    <text evidence="1 3 7">Belongs to the Glu/Leu/Phe/Val dehydrogenases family.</text>
</comment>
<dbReference type="InterPro" id="IPR006097">
    <property type="entry name" value="Glu/Leu/Phe/Val/Trp_DH_dimer"/>
</dbReference>
<dbReference type="InterPro" id="IPR046346">
    <property type="entry name" value="Aminoacid_DH-like_N_sf"/>
</dbReference>